<proteinExistence type="predicted"/>
<dbReference type="EMBL" id="CP157940">
    <property type="protein sequence ID" value="XBS56064.1"/>
    <property type="molecule type" value="Genomic_DNA"/>
</dbReference>
<feature type="domain" description="Peptidase C39-like" evidence="2">
    <location>
        <begin position="83"/>
        <end position="213"/>
    </location>
</feature>
<accession>A0AAU7PUI3</accession>
<evidence type="ECO:0000256" key="1">
    <source>
        <dbReference type="SAM" id="SignalP"/>
    </source>
</evidence>
<name>A0AAU7PUI3_9FIRM</name>
<reference evidence="3" key="1">
    <citation type="submission" date="2024-06" db="EMBL/GenBank/DDBJ databases">
        <title>Lacrimispora cavernae sp. nov., a novel anaerobe isolated from bat guano pile inside a cave.</title>
        <authorList>
            <person name="Miller S.L."/>
            <person name="Lu N."/>
            <person name="King J."/>
            <person name="Sankaranarayanan K."/>
            <person name="Lawson P.A."/>
        </authorList>
    </citation>
    <scope>NUCLEOTIDE SEQUENCE</scope>
    <source>
        <strain evidence="3">BS-2</strain>
    </source>
</reference>
<dbReference type="InterPro" id="IPR038765">
    <property type="entry name" value="Papain-like_cys_pep_sf"/>
</dbReference>
<dbReference type="Pfam" id="PF13529">
    <property type="entry name" value="Peptidase_C39_2"/>
    <property type="match status" value="1"/>
</dbReference>
<dbReference type="AlphaFoldDB" id="A0AAU7PUI3"/>
<organism evidence="3">
    <name type="scientific">Lacrimispora sp. BS-2</name>
    <dbReference type="NCBI Taxonomy" id="3151850"/>
    <lineage>
        <taxon>Bacteria</taxon>
        <taxon>Bacillati</taxon>
        <taxon>Bacillota</taxon>
        <taxon>Clostridia</taxon>
        <taxon>Lachnospirales</taxon>
        <taxon>Lachnospiraceae</taxon>
        <taxon>Lacrimispora</taxon>
    </lineage>
</organism>
<feature type="chain" id="PRO_5043694751" evidence="1">
    <location>
        <begin position="26"/>
        <end position="241"/>
    </location>
</feature>
<protein>
    <submittedName>
        <fullName evidence="3">C39 family peptidase</fullName>
    </submittedName>
</protein>
<evidence type="ECO:0000259" key="2">
    <source>
        <dbReference type="Pfam" id="PF13529"/>
    </source>
</evidence>
<sequence length="241" mass="26067">MVKKVVRVLASIMVFTMMSSVVAFAAESKNVASEAVILDGDMSIEEGAEPGIPAADEAANAKKLAEMQTRLSMRLSGPTYMSLNVPTCEQINGYYCGPATVQQTIKFYKGSAPSQDTLASQLGTTTDGTDMTRIAGVVNNNLGYSQYSMIAIGTQTDWANKVTYALSINKPVIIDIKAASGSGWPYTTNGHFMNVSGHDRSSSVSKAKVTDPWKLGLGSHWYNESLVYKVNNAHFRQAMIW</sequence>
<dbReference type="RefSeq" id="WP_349948693.1">
    <property type="nucleotide sequence ID" value="NZ_CP157940.1"/>
</dbReference>
<feature type="signal peptide" evidence="1">
    <location>
        <begin position="1"/>
        <end position="25"/>
    </location>
</feature>
<dbReference type="SUPFAM" id="SSF54001">
    <property type="entry name" value="Cysteine proteinases"/>
    <property type="match status" value="1"/>
</dbReference>
<dbReference type="Gene3D" id="3.90.70.10">
    <property type="entry name" value="Cysteine proteinases"/>
    <property type="match status" value="1"/>
</dbReference>
<keyword evidence="1" id="KW-0732">Signal</keyword>
<evidence type="ECO:0000313" key="3">
    <source>
        <dbReference type="EMBL" id="XBS56064.1"/>
    </source>
</evidence>
<gene>
    <name evidence="3" type="ORF">ABFV83_09845</name>
</gene>
<dbReference type="InterPro" id="IPR039564">
    <property type="entry name" value="Peptidase_C39-like"/>
</dbReference>